<evidence type="ECO:0000259" key="1">
    <source>
        <dbReference type="Pfam" id="PF01636"/>
    </source>
</evidence>
<dbReference type="InterPro" id="IPR051678">
    <property type="entry name" value="AGP_Transferase"/>
</dbReference>
<evidence type="ECO:0000313" key="3">
    <source>
        <dbReference type="Proteomes" id="UP000178894"/>
    </source>
</evidence>
<protein>
    <recommendedName>
        <fullName evidence="1">Aminoglycoside phosphotransferase domain-containing protein</fullName>
    </recommendedName>
</protein>
<sequence>MELQPENKPRDFLIGITEASAKNAIEEFYPSLKIETIHEQQEGMSNYVFFVNDKLAFRFARDRESGENLKREMDTLPFLKEHLTARVPDYIYRGVVPNTNVPFGGYELISGAQFEPTLSAIPKTEKNLWGKNFGKFLTQLHTIDLEIPKKLGVPEVDLRARYSDWLANAREYIYPLFAKKFPQQEDDIKRFTESSFRWYLDGDHFNYKPSLLHGDIDGQHIFWDTDSEDVSGVIDWGGIHIGDPDYDLWRVRQMWGEEFFDEAFNVMPETFQRSELNEKLEFFYTGQLVKRMVRAISQNKPDQEIDWRIGNLLENATKKR</sequence>
<name>A0A1F5Y145_9BACT</name>
<dbReference type="EMBL" id="MFIQ01000013">
    <property type="protein sequence ID" value="OGF93541.1"/>
    <property type="molecule type" value="Genomic_DNA"/>
</dbReference>
<accession>A0A1F5Y145</accession>
<dbReference type="Gene3D" id="3.90.1200.10">
    <property type="match status" value="1"/>
</dbReference>
<dbReference type="AlphaFoldDB" id="A0A1F5Y145"/>
<feature type="domain" description="Aminoglycoside phosphotransferase" evidence="1">
    <location>
        <begin position="41"/>
        <end position="262"/>
    </location>
</feature>
<evidence type="ECO:0000313" key="2">
    <source>
        <dbReference type="EMBL" id="OGF93541.1"/>
    </source>
</evidence>
<dbReference type="Gene3D" id="3.30.200.20">
    <property type="entry name" value="Phosphorylase Kinase, domain 1"/>
    <property type="match status" value="1"/>
</dbReference>
<dbReference type="SUPFAM" id="SSF56112">
    <property type="entry name" value="Protein kinase-like (PK-like)"/>
    <property type="match status" value="1"/>
</dbReference>
<proteinExistence type="predicted"/>
<dbReference type="Proteomes" id="UP000178894">
    <property type="component" value="Unassembled WGS sequence"/>
</dbReference>
<dbReference type="PANTHER" id="PTHR21310">
    <property type="entry name" value="AMINOGLYCOSIDE PHOSPHOTRANSFERASE-RELATED-RELATED"/>
    <property type="match status" value="1"/>
</dbReference>
<reference evidence="2 3" key="1">
    <citation type="journal article" date="2016" name="Nat. Commun.">
        <title>Thousands of microbial genomes shed light on interconnected biogeochemical processes in an aquifer system.</title>
        <authorList>
            <person name="Anantharaman K."/>
            <person name="Brown C.T."/>
            <person name="Hug L.A."/>
            <person name="Sharon I."/>
            <person name="Castelle C.J."/>
            <person name="Probst A.J."/>
            <person name="Thomas B.C."/>
            <person name="Singh A."/>
            <person name="Wilkins M.J."/>
            <person name="Karaoz U."/>
            <person name="Brodie E.L."/>
            <person name="Williams K.H."/>
            <person name="Hubbard S.S."/>
            <person name="Banfield J.F."/>
        </authorList>
    </citation>
    <scope>NUCLEOTIDE SEQUENCE [LARGE SCALE GENOMIC DNA]</scope>
</reference>
<organism evidence="2 3">
    <name type="scientific">Candidatus Giovannonibacteria bacterium RIFCSPLOWO2_12_FULL_44_15</name>
    <dbReference type="NCBI Taxonomy" id="1798364"/>
    <lineage>
        <taxon>Bacteria</taxon>
        <taxon>Candidatus Giovannoniibacteriota</taxon>
    </lineage>
</organism>
<dbReference type="InterPro" id="IPR011009">
    <property type="entry name" value="Kinase-like_dom_sf"/>
</dbReference>
<gene>
    <name evidence="2" type="ORF">A3G54_01185</name>
</gene>
<dbReference type="Pfam" id="PF01636">
    <property type="entry name" value="APH"/>
    <property type="match status" value="1"/>
</dbReference>
<dbReference type="PANTHER" id="PTHR21310:SF15">
    <property type="entry name" value="AMINOGLYCOSIDE PHOSPHOTRANSFERASE DOMAIN-CONTAINING PROTEIN"/>
    <property type="match status" value="1"/>
</dbReference>
<dbReference type="InterPro" id="IPR002575">
    <property type="entry name" value="Aminoglycoside_PTrfase"/>
</dbReference>
<dbReference type="STRING" id="1798364.A3G54_01185"/>
<comment type="caution">
    <text evidence="2">The sequence shown here is derived from an EMBL/GenBank/DDBJ whole genome shotgun (WGS) entry which is preliminary data.</text>
</comment>